<dbReference type="GeneID" id="85451886"/>
<dbReference type="RefSeq" id="XP_060433179.1">
    <property type="nucleotide sequence ID" value="XM_060567360.1"/>
</dbReference>
<feature type="signal peptide" evidence="1">
    <location>
        <begin position="1"/>
        <end position="20"/>
    </location>
</feature>
<gene>
    <name evidence="2" type="ORF">BDP55DRAFT_409741</name>
</gene>
<sequence>MDSTMEPLVFGLAIFFFCIASTVQKEAMDSPMPVLHQSSFQACSCHLPRWPILQGIPKQLLFIHCDSFSAPCMRLSQLLLQYTQGGGVLHKLSHRRKKGPWGFFVLKKCKGNGVSRGL</sequence>
<comment type="caution">
    <text evidence="2">The sequence shown here is derived from an EMBL/GenBank/DDBJ whole genome shotgun (WGS) entry which is preliminary data.</text>
</comment>
<feature type="chain" id="PRO_5042480032" evidence="1">
    <location>
        <begin position="21"/>
        <end position="118"/>
    </location>
</feature>
<accession>A0AAJ0EW41</accession>
<name>A0AAJ0EW41_9PEZI</name>
<reference evidence="2" key="1">
    <citation type="submission" date="2021-06" db="EMBL/GenBank/DDBJ databases">
        <title>Comparative genomics, transcriptomics and evolutionary studies reveal genomic signatures of adaptation to plant cell wall in hemibiotrophic fungi.</title>
        <authorList>
            <consortium name="DOE Joint Genome Institute"/>
            <person name="Baroncelli R."/>
            <person name="Diaz J.F."/>
            <person name="Benocci T."/>
            <person name="Peng M."/>
            <person name="Battaglia E."/>
            <person name="Haridas S."/>
            <person name="Andreopoulos W."/>
            <person name="Labutti K."/>
            <person name="Pangilinan J."/>
            <person name="Floch G.L."/>
            <person name="Makela M.R."/>
            <person name="Henrissat B."/>
            <person name="Grigoriev I.V."/>
            <person name="Crouch J.A."/>
            <person name="De Vries R.P."/>
            <person name="Sukno S.A."/>
            <person name="Thon M.R."/>
        </authorList>
    </citation>
    <scope>NUCLEOTIDE SEQUENCE</scope>
    <source>
        <strain evidence="2">CBS 193.32</strain>
    </source>
</reference>
<organism evidence="2 3">
    <name type="scientific">Colletotrichum godetiae</name>
    <dbReference type="NCBI Taxonomy" id="1209918"/>
    <lineage>
        <taxon>Eukaryota</taxon>
        <taxon>Fungi</taxon>
        <taxon>Dikarya</taxon>
        <taxon>Ascomycota</taxon>
        <taxon>Pezizomycotina</taxon>
        <taxon>Sordariomycetes</taxon>
        <taxon>Hypocreomycetidae</taxon>
        <taxon>Glomerellales</taxon>
        <taxon>Glomerellaceae</taxon>
        <taxon>Colletotrichum</taxon>
        <taxon>Colletotrichum acutatum species complex</taxon>
    </lineage>
</organism>
<dbReference type="EMBL" id="JAHMHR010000008">
    <property type="protein sequence ID" value="KAK1689484.1"/>
    <property type="molecule type" value="Genomic_DNA"/>
</dbReference>
<proteinExistence type="predicted"/>
<keyword evidence="3" id="KW-1185">Reference proteome</keyword>
<evidence type="ECO:0000313" key="2">
    <source>
        <dbReference type="EMBL" id="KAK1689484.1"/>
    </source>
</evidence>
<evidence type="ECO:0000313" key="3">
    <source>
        <dbReference type="Proteomes" id="UP001224890"/>
    </source>
</evidence>
<dbReference type="AlphaFoldDB" id="A0AAJ0EW41"/>
<evidence type="ECO:0000256" key="1">
    <source>
        <dbReference type="SAM" id="SignalP"/>
    </source>
</evidence>
<dbReference type="Proteomes" id="UP001224890">
    <property type="component" value="Unassembled WGS sequence"/>
</dbReference>
<protein>
    <submittedName>
        <fullName evidence="2">Uncharacterized protein</fullName>
    </submittedName>
</protein>
<keyword evidence="1" id="KW-0732">Signal</keyword>